<proteinExistence type="inferred from homology"/>
<reference evidence="13 14" key="1">
    <citation type="journal article" date="2019" name="Sci. Data">
        <title>Hybrid genome assembly and annotation of Danionella translucida.</title>
        <authorList>
            <person name="Kadobianskyi M."/>
            <person name="Schulze L."/>
            <person name="Schuelke M."/>
            <person name="Judkewitz B."/>
        </authorList>
    </citation>
    <scope>NUCLEOTIDE SEQUENCE [LARGE SCALE GENOMIC DNA]</scope>
    <source>
        <strain evidence="13 14">Bolton</strain>
    </source>
</reference>
<evidence type="ECO:0000256" key="5">
    <source>
        <dbReference type="ARBA" id="ARBA00023054"/>
    </source>
</evidence>
<dbReference type="Pfam" id="PF14988">
    <property type="entry name" value="DUF4515"/>
    <property type="match status" value="1"/>
</dbReference>
<keyword evidence="7" id="KW-0206">Cytoskeleton</keyword>
<comment type="subcellular location">
    <subcellularLocation>
        <location evidence="1">Cytoplasm</location>
        <location evidence="1">Cytoskeleton</location>
        <location evidence="1">Cilium basal body</location>
    </subcellularLocation>
</comment>
<dbReference type="PANTHER" id="PTHR14845:SF5">
    <property type="entry name" value="BASAL BODY-ORIENTATION FACTOR 1"/>
    <property type="match status" value="1"/>
</dbReference>
<evidence type="ECO:0000313" key="14">
    <source>
        <dbReference type="Proteomes" id="UP000316079"/>
    </source>
</evidence>
<evidence type="ECO:0000256" key="7">
    <source>
        <dbReference type="ARBA" id="ARBA00023212"/>
    </source>
</evidence>
<evidence type="ECO:0000313" key="13">
    <source>
        <dbReference type="EMBL" id="TRY69630.1"/>
    </source>
</evidence>
<evidence type="ECO:0000256" key="4">
    <source>
        <dbReference type="ARBA" id="ARBA00022490"/>
    </source>
</evidence>
<feature type="domain" description="DUF4515" evidence="12">
    <location>
        <begin position="85"/>
        <end position="262"/>
    </location>
</feature>
<evidence type="ECO:0000259" key="12">
    <source>
        <dbReference type="Pfam" id="PF14988"/>
    </source>
</evidence>
<comment type="similarity">
    <text evidence="2">Belongs to the BBOF1 family.</text>
</comment>
<dbReference type="Proteomes" id="UP000316079">
    <property type="component" value="Unassembled WGS sequence"/>
</dbReference>
<feature type="region of interest" description="Disordered" evidence="11">
    <location>
        <begin position="451"/>
        <end position="474"/>
    </location>
</feature>
<evidence type="ECO:0000256" key="3">
    <source>
        <dbReference type="ARBA" id="ARBA00015392"/>
    </source>
</evidence>
<evidence type="ECO:0000256" key="1">
    <source>
        <dbReference type="ARBA" id="ARBA00004120"/>
    </source>
</evidence>
<feature type="coiled-coil region" evidence="10">
    <location>
        <begin position="99"/>
        <end position="134"/>
    </location>
</feature>
<feature type="compositionally biased region" description="Basic residues" evidence="11">
    <location>
        <begin position="1"/>
        <end position="16"/>
    </location>
</feature>
<dbReference type="InterPro" id="IPR032777">
    <property type="entry name" value="DUF4515"/>
</dbReference>
<evidence type="ECO:0000256" key="10">
    <source>
        <dbReference type="SAM" id="Coils"/>
    </source>
</evidence>
<feature type="compositionally biased region" description="Basic and acidic residues" evidence="11">
    <location>
        <begin position="17"/>
        <end position="34"/>
    </location>
</feature>
<accession>A0A553NW26</accession>
<dbReference type="STRING" id="623744.A0A553NW26"/>
<keyword evidence="4" id="KW-0963">Cytoplasm</keyword>
<sequence length="474" mass="54815">MPAKKGKKGKKGKGKGKKDAKLESKREKESDVEKAKANAALWEARCELTESSRAEYLENSCRLSRANERLSEQQHSAERSSIEIIAVLSNRDLLNEEKISALEDQIQLEKTRAAQEQETLVKESTRRITELEETFEKRCHEFSEIQQELEIVNDFRRRRPQMEQELQNVVLTPYTRETLESKDLEHKKALERMKQKFFINKAASRSAVSKVHLEMEAEQRVAVLAERAHNEAVVKLDEASRSMFKENIRLNEALGYHIKEVETSLKITNEFISKLTELRSAASELRLKVSSRQQALSSSVAAFEKEKLDLKQRLAVRTQASSVEQDRLQKLLSVRERALGRVKRTARSVLEQRSEMEVLFHEALSQVKQEILELRREAEFMHSQRMEEFLSGRRETINKTPHSNNTPAIDLREANQGLKTNKVSASHLSWEQRERVLRLLFTKINDLKAKRKEEESSTFTKTPKTCQTQASLSF</sequence>
<feature type="compositionally biased region" description="Polar residues" evidence="11">
    <location>
        <begin position="457"/>
        <end position="474"/>
    </location>
</feature>
<protein>
    <recommendedName>
        <fullName evidence="3">Basal body-orientation factor 1</fullName>
    </recommendedName>
    <alternativeName>
        <fullName evidence="9">Coiled-coil domain-containing protein 176</fullName>
    </alternativeName>
</protein>
<evidence type="ECO:0000256" key="2">
    <source>
        <dbReference type="ARBA" id="ARBA00007508"/>
    </source>
</evidence>
<keyword evidence="8" id="KW-0966">Cell projection</keyword>
<gene>
    <name evidence="13" type="ORF">DNTS_032748</name>
</gene>
<keyword evidence="6" id="KW-0969">Cilium</keyword>
<organism evidence="13 14">
    <name type="scientific">Danionella cerebrum</name>
    <dbReference type="NCBI Taxonomy" id="2873325"/>
    <lineage>
        <taxon>Eukaryota</taxon>
        <taxon>Metazoa</taxon>
        <taxon>Chordata</taxon>
        <taxon>Craniata</taxon>
        <taxon>Vertebrata</taxon>
        <taxon>Euteleostomi</taxon>
        <taxon>Actinopterygii</taxon>
        <taxon>Neopterygii</taxon>
        <taxon>Teleostei</taxon>
        <taxon>Ostariophysi</taxon>
        <taxon>Cypriniformes</taxon>
        <taxon>Danionidae</taxon>
        <taxon>Danioninae</taxon>
        <taxon>Danionella</taxon>
    </lineage>
</organism>
<keyword evidence="14" id="KW-1185">Reference proteome</keyword>
<name>A0A553NW26_9TELE</name>
<evidence type="ECO:0000256" key="6">
    <source>
        <dbReference type="ARBA" id="ARBA00023069"/>
    </source>
</evidence>
<feature type="region of interest" description="Disordered" evidence="11">
    <location>
        <begin position="1"/>
        <end position="34"/>
    </location>
</feature>
<evidence type="ECO:0000256" key="8">
    <source>
        <dbReference type="ARBA" id="ARBA00023273"/>
    </source>
</evidence>
<comment type="caution">
    <text evidence="13">The sequence shown here is derived from an EMBL/GenBank/DDBJ whole genome shotgun (WGS) entry which is preliminary data.</text>
</comment>
<dbReference type="AlphaFoldDB" id="A0A553NW26"/>
<evidence type="ECO:0000256" key="11">
    <source>
        <dbReference type="SAM" id="MobiDB-lite"/>
    </source>
</evidence>
<dbReference type="PANTHER" id="PTHR14845">
    <property type="entry name" value="COILED-COIL DOMAIN-CONTAINING 166"/>
    <property type="match status" value="1"/>
</dbReference>
<evidence type="ECO:0000256" key="9">
    <source>
        <dbReference type="ARBA" id="ARBA00031573"/>
    </source>
</evidence>
<dbReference type="OrthoDB" id="441129at2759"/>
<dbReference type="EMBL" id="SRMA01026792">
    <property type="protein sequence ID" value="TRY69630.1"/>
    <property type="molecule type" value="Genomic_DNA"/>
</dbReference>
<keyword evidence="5 10" id="KW-0175">Coiled coil</keyword>